<dbReference type="FunFam" id="2.60.120.10:FF:000108">
    <property type="entry name" value="cAMP-dependent protein kinase type II regulatory subunit"/>
    <property type="match status" value="1"/>
</dbReference>
<dbReference type="InterPro" id="IPR018488">
    <property type="entry name" value="cNMP-bd_CS"/>
</dbReference>
<reference evidence="11" key="1">
    <citation type="submission" date="2015-12" db="EMBL/GenBank/DDBJ databases">
        <title>De novo transcriptome assembly of four potential Pierce s Disease insect vectors from Arizona vineyards.</title>
        <authorList>
            <person name="Tassone E.E."/>
        </authorList>
    </citation>
    <scope>NUCLEOTIDE SEQUENCE</scope>
</reference>
<dbReference type="FunFam" id="2.60.120.10:FF:000017">
    <property type="entry name" value="cAMP-dependent protein kinase type II regulatory subunit"/>
    <property type="match status" value="1"/>
</dbReference>
<evidence type="ECO:0000256" key="7">
    <source>
        <dbReference type="ARBA" id="ARBA00067959"/>
    </source>
</evidence>
<keyword evidence="3 8" id="KW-0116">cAMP-binding</keyword>
<dbReference type="GO" id="GO:0034236">
    <property type="term" value="F:protein kinase A catalytic subunit binding"/>
    <property type="evidence" value="ECO:0007669"/>
    <property type="project" value="TreeGrafter"/>
</dbReference>
<evidence type="ECO:0000256" key="1">
    <source>
        <dbReference type="ARBA" id="ARBA00005753"/>
    </source>
</evidence>
<dbReference type="InterPro" id="IPR012198">
    <property type="entry name" value="cAMP_dep_PK_reg_su"/>
</dbReference>
<dbReference type="CDD" id="cd12099">
    <property type="entry name" value="DD_RII_PKA"/>
    <property type="match status" value="1"/>
</dbReference>
<accession>A0A1B6D046</accession>
<dbReference type="PANTHER" id="PTHR11635:SF152">
    <property type="entry name" value="CAMP-DEPENDENT PROTEIN KINASE TYPE I REGULATORY SUBUNIT-RELATED"/>
    <property type="match status" value="1"/>
</dbReference>
<keyword evidence="2" id="KW-0597">Phosphoprotein</keyword>
<dbReference type="PRINTS" id="PR00103">
    <property type="entry name" value="CAMPKINASE"/>
</dbReference>
<evidence type="ECO:0000256" key="8">
    <source>
        <dbReference type="PIRSR" id="PIRSR000548-1"/>
    </source>
</evidence>
<dbReference type="GO" id="GO:0004862">
    <property type="term" value="F:cAMP-dependent protein kinase inhibitor activity"/>
    <property type="evidence" value="ECO:0007669"/>
    <property type="project" value="TreeGrafter"/>
</dbReference>
<feature type="binding site" evidence="8">
    <location>
        <position position="200"/>
    </location>
    <ligand>
        <name>3',5'-cyclic AMP</name>
        <dbReference type="ChEBI" id="CHEBI:58165"/>
        <label>1</label>
    </ligand>
</feature>
<protein>
    <recommendedName>
        <fullName evidence="7">cAMP-dependent protein kinase type II regulatory subunit</fullName>
    </recommendedName>
</protein>
<dbReference type="GO" id="GO:0030552">
    <property type="term" value="F:cAMP binding"/>
    <property type="evidence" value="ECO:0007669"/>
    <property type="project" value="UniProtKB-KW"/>
</dbReference>
<feature type="binding site" evidence="8">
    <location>
        <position position="323"/>
    </location>
    <ligand>
        <name>3',5'-cyclic AMP</name>
        <dbReference type="ChEBI" id="CHEBI:58165"/>
        <label>2</label>
    </ligand>
</feature>
<feature type="domain" description="Cyclic nucleotide-binding" evidence="10">
    <location>
        <begin position="122"/>
        <end position="241"/>
    </location>
</feature>
<evidence type="ECO:0000256" key="6">
    <source>
        <dbReference type="ARBA" id="ARBA00023149"/>
    </source>
</evidence>
<evidence type="ECO:0000256" key="5">
    <source>
        <dbReference type="ARBA" id="ARBA00022741"/>
    </source>
</evidence>
<proteinExistence type="inferred from homology"/>
<evidence type="ECO:0000256" key="3">
    <source>
        <dbReference type="ARBA" id="ARBA00022566"/>
    </source>
</evidence>
<gene>
    <name evidence="11" type="ORF">g.28216</name>
</gene>
<dbReference type="InterPro" id="IPR000595">
    <property type="entry name" value="cNMP-bd_dom"/>
</dbReference>
<feature type="binding site" evidence="8">
    <location>
        <position position="191"/>
    </location>
    <ligand>
        <name>3',5'-cyclic AMP</name>
        <dbReference type="ChEBI" id="CHEBI:58165"/>
        <label>1</label>
    </ligand>
</feature>
<dbReference type="SUPFAM" id="SSF47391">
    <property type="entry name" value="Dimerization-anchoring domain of cAMP-dependent PK regulatory subunit"/>
    <property type="match status" value="1"/>
</dbReference>
<dbReference type="AlphaFoldDB" id="A0A1B6D046"/>
<keyword evidence="6 8" id="KW-0114">cAMP</keyword>
<dbReference type="InterPro" id="IPR018490">
    <property type="entry name" value="cNMP-bd_dom_sf"/>
</dbReference>
<dbReference type="PANTHER" id="PTHR11635">
    <property type="entry name" value="CAMP-DEPENDENT PROTEIN KINASE REGULATORY CHAIN"/>
    <property type="match status" value="1"/>
</dbReference>
<sequence length="379" mass="42862">MSRPPSGKINVPDELRDVLLEFTISYLLEQPPDVVEYAVEFFTKLRDNKTSIVAPRTSSPDDSIASGEIDEPPVSRFNTRRKSVFAEAYDPEDDDDDGQKVVFPKSDEQRQRLADSVKNILLFRSLDKEQMNEVLDAMFEKKVTDGDYIIKQGDDGDNFYVIQSGTYNTYVDDNGEQKLIHTYQDKGSFGELALLYNMPRAATIQAASEGSLWAMDRQTFRRIVLKSAFKKRKMYETLIDCVPMLKTLQSYERMNLADALAPKSFEDEEIIIKQGDAADGMYFVEAGEVKITILDEEAKEIEIKTIGKGGYFGELALVTHKPRAASAYASGPTKLAFLDVEAFERLLGPCMQIMKRNIDDYEGQLIKIFGSNHNITDVR</sequence>
<feature type="region of interest" description="Disordered" evidence="9">
    <location>
        <begin position="53"/>
        <end position="73"/>
    </location>
</feature>
<keyword evidence="4" id="KW-0677">Repeat</keyword>
<dbReference type="InterPro" id="IPR050503">
    <property type="entry name" value="cAMP-dep_PK_reg_su-like"/>
</dbReference>
<dbReference type="Gene3D" id="1.20.890.10">
    <property type="entry name" value="cAMP-dependent protein kinase regulatory subunit, dimerization-anchoring domain"/>
    <property type="match status" value="1"/>
</dbReference>
<feature type="binding site" evidence="8">
    <location>
        <position position="314"/>
    </location>
    <ligand>
        <name>3',5'-cyclic AMP</name>
        <dbReference type="ChEBI" id="CHEBI:58165"/>
        <label>2</label>
    </ligand>
</feature>
<feature type="domain" description="Cyclic nucleotide-binding" evidence="10">
    <location>
        <begin position="244"/>
        <end position="364"/>
    </location>
</feature>
<dbReference type="SMART" id="SM00100">
    <property type="entry name" value="cNMP"/>
    <property type="match status" value="2"/>
</dbReference>
<dbReference type="CDD" id="cd00038">
    <property type="entry name" value="CAP_ED"/>
    <property type="match status" value="2"/>
</dbReference>
<dbReference type="InterPro" id="IPR014710">
    <property type="entry name" value="RmlC-like_jellyroll"/>
</dbReference>
<comment type="similarity">
    <text evidence="1">Belongs to the cAMP-dependent kinase regulatory chain family.</text>
</comment>
<evidence type="ECO:0000256" key="2">
    <source>
        <dbReference type="ARBA" id="ARBA00022553"/>
    </source>
</evidence>
<dbReference type="SUPFAM" id="SSF51206">
    <property type="entry name" value="cAMP-binding domain-like"/>
    <property type="match status" value="2"/>
</dbReference>
<keyword evidence="5 8" id="KW-0547">Nucleotide-binding</keyword>
<evidence type="ECO:0000256" key="9">
    <source>
        <dbReference type="SAM" id="MobiDB-lite"/>
    </source>
</evidence>
<evidence type="ECO:0000313" key="11">
    <source>
        <dbReference type="EMBL" id="JAS19048.1"/>
    </source>
</evidence>
<evidence type="ECO:0000259" key="10">
    <source>
        <dbReference type="PROSITE" id="PS50042"/>
    </source>
</evidence>
<dbReference type="EMBL" id="GEDC01018250">
    <property type="protein sequence ID" value="JAS19048.1"/>
    <property type="molecule type" value="Transcribed_RNA"/>
</dbReference>
<dbReference type="Pfam" id="PF00027">
    <property type="entry name" value="cNMP_binding"/>
    <property type="match status" value="2"/>
</dbReference>
<dbReference type="GO" id="GO:0005952">
    <property type="term" value="C:cAMP-dependent protein kinase complex"/>
    <property type="evidence" value="ECO:0007669"/>
    <property type="project" value="InterPro"/>
</dbReference>
<dbReference type="GO" id="GO:0005829">
    <property type="term" value="C:cytosol"/>
    <property type="evidence" value="ECO:0007669"/>
    <property type="project" value="TreeGrafter"/>
</dbReference>
<dbReference type="PIRSF" id="PIRSF000548">
    <property type="entry name" value="PK_regulatory"/>
    <property type="match status" value="1"/>
</dbReference>
<organism evidence="11">
    <name type="scientific">Clastoptera arizonana</name>
    <name type="common">Arizona spittle bug</name>
    <dbReference type="NCBI Taxonomy" id="38151"/>
    <lineage>
        <taxon>Eukaryota</taxon>
        <taxon>Metazoa</taxon>
        <taxon>Ecdysozoa</taxon>
        <taxon>Arthropoda</taxon>
        <taxon>Hexapoda</taxon>
        <taxon>Insecta</taxon>
        <taxon>Pterygota</taxon>
        <taxon>Neoptera</taxon>
        <taxon>Paraneoptera</taxon>
        <taxon>Hemiptera</taxon>
        <taxon>Auchenorrhyncha</taxon>
        <taxon>Cercopoidea</taxon>
        <taxon>Clastopteridae</taxon>
        <taxon>Clastoptera</taxon>
    </lineage>
</organism>
<dbReference type="PROSITE" id="PS50042">
    <property type="entry name" value="CNMP_BINDING_3"/>
    <property type="match status" value="2"/>
</dbReference>
<dbReference type="PROSITE" id="PS00889">
    <property type="entry name" value="CNMP_BINDING_2"/>
    <property type="match status" value="2"/>
</dbReference>
<dbReference type="PROSITE" id="PS00888">
    <property type="entry name" value="CNMP_BINDING_1"/>
    <property type="match status" value="2"/>
</dbReference>
<dbReference type="Gene3D" id="2.60.120.10">
    <property type="entry name" value="Jelly Rolls"/>
    <property type="match status" value="2"/>
</dbReference>
<name>A0A1B6D046_9HEMI</name>
<evidence type="ECO:0000256" key="4">
    <source>
        <dbReference type="ARBA" id="ARBA00022737"/>
    </source>
</evidence>